<dbReference type="GO" id="GO:0044547">
    <property type="term" value="F:DNA topoisomerase binding"/>
    <property type="evidence" value="ECO:0007669"/>
    <property type="project" value="TreeGrafter"/>
</dbReference>
<reference evidence="1 2" key="1">
    <citation type="journal article" date="2019" name="Sci. Rep.">
        <title>Orb-weaving spider Araneus ventricosus genome elucidates the spidroin gene catalogue.</title>
        <authorList>
            <person name="Kono N."/>
            <person name="Nakamura H."/>
            <person name="Ohtoshi R."/>
            <person name="Moran D.A.P."/>
            <person name="Shinohara A."/>
            <person name="Yoshida Y."/>
            <person name="Fujiwara M."/>
            <person name="Mori M."/>
            <person name="Tomita M."/>
            <person name="Arakawa K."/>
        </authorList>
    </citation>
    <scope>NUCLEOTIDE SEQUENCE [LARGE SCALE GENOMIC DNA]</scope>
</reference>
<evidence type="ECO:0008006" key="3">
    <source>
        <dbReference type="Google" id="ProtNLM"/>
    </source>
</evidence>
<dbReference type="GO" id="GO:0044774">
    <property type="term" value="P:mitotic DNA integrity checkpoint signaling"/>
    <property type="evidence" value="ECO:0007669"/>
    <property type="project" value="TreeGrafter"/>
</dbReference>
<keyword evidence="2" id="KW-1185">Reference proteome</keyword>
<dbReference type="Proteomes" id="UP000499080">
    <property type="component" value="Unassembled WGS sequence"/>
</dbReference>
<organism evidence="1 2">
    <name type="scientific">Araneus ventricosus</name>
    <name type="common">Orbweaver spider</name>
    <name type="synonym">Epeira ventricosa</name>
    <dbReference type="NCBI Taxonomy" id="182803"/>
    <lineage>
        <taxon>Eukaryota</taxon>
        <taxon>Metazoa</taxon>
        <taxon>Ecdysozoa</taxon>
        <taxon>Arthropoda</taxon>
        <taxon>Chelicerata</taxon>
        <taxon>Arachnida</taxon>
        <taxon>Araneae</taxon>
        <taxon>Araneomorphae</taxon>
        <taxon>Entelegynae</taxon>
        <taxon>Araneoidea</taxon>
        <taxon>Araneidae</taxon>
        <taxon>Araneus</taxon>
    </lineage>
</organism>
<dbReference type="GO" id="GO:0031297">
    <property type="term" value="P:replication fork processing"/>
    <property type="evidence" value="ECO:0007669"/>
    <property type="project" value="TreeGrafter"/>
</dbReference>
<evidence type="ECO:0000313" key="1">
    <source>
        <dbReference type="EMBL" id="GBN90664.1"/>
    </source>
</evidence>
<dbReference type="PANTHER" id="PTHR46060">
    <property type="entry name" value="MARINER MOS1 TRANSPOSASE-LIKE PROTEIN"/>
    <property type="match status" value="1"/>
</dbReference>
<dbReference type="GO" id="GO:0000729">
    <property type="term" value="P:DNA double-strand break processing"/>
    <property type="evidence" value="ECO:0007669"/>
    <property type="project" value="TreeGrafter"/>
</dbReference>
<dbReference type="GO" id="GO:0042800">
    <property type="term" value="F:histone H3K4 methyltransferase activity"/>
    <property type="evidence" value="ECO:0007669"/>
    <property type="project" value="TreeGrafter"/>
</dbReference>
<gene>
    <name evidence="1" type="ORF">AVEN_217231_1</name>
</gene>
<protein>
    <recommendedName>
        <fullName evidence="3">Histone-lysine N-methyltransferase SETMAR</fullName>
    </recommendedName>
</protein>
<dbReference type="PANTHER" id="PTHR46060:SF2">
    <property type="entry name" value="HISTONE-LYSINE N-METHYLTRANSFERASE SETMAR"/>
    <property type="match status" value="1"/>
</dbReference>
<dbReference type="EMBL" id="BGPR01023466">
    <property type="protein sequence ID" value="GBN90664.1"/>
    <property type="molecule type" value="Genomic_DNA"/>
</dbReference>
<dbReference type="OrthoDB" id="616263at2759"/>
<dbReference type="GO" id="GO:0006303">
    <property type="term" value="P:double-strand break repair via nonhomologous end joining"/>
    <property type="evidence" value="ECO:0007669"/>
    <property type="project" value="TreeGrafter"/>
</dbReference>
<sequence>MKYKRFLFLLRVLRFDDIGTPDDRRKSDNLSPISQVIRDIRLDRYDTVRFRKFKARNFDIQVEPRSGRPVEVDCEQLKQIIDQDRNVSAPTIALELDVYQKTIVNALKRTNVTFKFNCRVPHELTAKVKSKRKAACLALLRDQRKRKSGQNCDL</sequence>
<proteinExistence type="predicted"/>
<dbReference type="AlphaFoldDB" id="A0A4Y2SQT2"/>
<dbReference type="GO" id="GO:0046975">
    <property type="term" value="F:histone H3K36 methyltransferase activity"/>
    <property type="evidence" value="ECO:0007669"/>
    <property type="project" value="TreeGrafter"/>
</dbReference>
<evidence type="ECO:0000313" key="2">
    <source>
        <dbReference type="Proteomes" id="UP000499080"/>
    </source>
</evidence>
<dbReference type="GO" id="GO:0000014">
    <property type="term" value="F:single-stranded DNA endodeoxyribonuclease activity"/>
    <property type="evidence" value="ECO:0007669"/>
    <property type="project" value="TreeGrafter"/>
</dbReference>
<dbReference type="GO" id="GO:0035861">
    <property type="term" value="C:site of double-strand break"/>
    <property type="evidence" value="ECO:0007669"/>
    <property type="project" value="TreeGrafter"/>
</dbReference>
<name>A0A4Y2SQT2_ARAVE</name>
<accession>A0A4Y2SQT2</accession>
<dbReference type="InterPro" id="IPR052709">
    <property type="entry name" value="Transposase-MT_Hybrid"/>
</dbReference>
<dbReference type="GO" id="GO:0015074">
    <property type="term" value="P:DNA integration"/>
    <property type="evidence" value="ECO:0007669"/>
    <property type="project" value="TreeGrafter"/>
</dbReference>
<dbReference type="GO" id="GO:0003690">
    <property type="term" value="F:double-stranded DNA binding"/>
    <property type="evidence" value="ECO:0007669"/>
    <property type="project" value="TreeGrafter"/>
</dbReference>
<dbReference type="GO" id="GO:0000793">
    <property type="term" value="C:condensed chromosome"/>
    <property type="evidence" value="ECO:0007669"/>
    <property type="project" value="TreeGrafter"/>
</dbReference>
<dbReference type="GO" id="GO:0005634">
    <property type="term" value="C:nucleus"/>
    <property type="evidence" value="ECO:0007669"/>
    <property type="project" value="TreeGrafter"/>
</dbReference>
<comment type="caution">
    <text evidence="1">The sequence shown here is derived from an EMBL/GenBank/DDBJ whole genome shotgun (WGS) entry which is preliminary data.</text>
</comment>
<dbReference type="GO" id="GO:0003697">
    <property type="term" value="F:single-stranded DNA binding"/>
    <property type="evidence" value="ECO:0007669"/>
    <property type="project" value="TreeGrafter"/>
</dbReference>